<evidence type="ECO:0000256" key="3">
    <source>
        <dbReference type="ARBA" id="ARBA00023163"/>
    </source>
</evidence>
<evidence type="ECO:0000256" key="4">
    <source>
        <dbReference type="SAM" id="Phobius"/>
    </source>
</evidence>
<dbReference type="PROSITE" id="PS01124">
    <property type="entry name" value="HTH_ARAC_FAMILY_2"/>
    <property type="match status" value="1"/>
</dbReference>
<feature type="transmembrane region" description="Helical" evidence="4">
    <location>
        <begin position="97"/>
        <end position="130"/>
    </location>
</feature>
<dbReference type="SMART" id="SM00342">
    <property type="entry name" value="HTH_ARAC"/>
    <property type="match status" value="1"/>
</dbReference>
<feature type="transmembrane region" description="Helical" evidence="4">
    <location>
        <begin position="59"/>
        <end position="77"/>
    </location>
</feature>
<dbReference type="Gene3D" id="1.10.10.60">
    <property type="entry name" value="Homeodomain-like"/>
    <property type="match status" value="1"/>
</dbReference>
<dbReference type="SUPFAM" id="SSF46689">
    <property type="entry name" value="Homeodomain-like"/>
    <property type="match status" value="1"/>
</dbReference>
<keyword evidence="4" id="KW-0472">Membrane</keyword>
<keyword evidence="1" id="KW-0805">Transcription regulation</keyword>
<feature type="transmembrane region" description="Helical" evidence="4">
    <location>
        <begin position="150"/>
        <end position="169"/>
    </location>
</feature>
<keyword evidence="4" id="KW-0812">Transmembrane</keyword>
<evidence type="ECO:0000256" key="2">
    <source>
        <dbReference type="ARBA" id="ARBA00023125"/>
    </source>
</evidence>
<gene>
    <name evidence="6" type="ORF">HNQ55_002157</name>
</gene>
<keyword evidence="2 6" id="KW-0238">DNA-binding</keyword>
<name>A0A7X0NHX8_9GAMM</name>
<dbReference type="GO" id="GO:0003700">
    <property type="term" value="F:DNA-binding transcription factor activity"/>
    <property type="evidence" value="ECO:0007669"/>
    <property type="project" value="InterPro"/>
</dbReference>
<comment type="caution">
    <text evidence="6">The sequence shown here is derived from an EMBL/GenBank/DDBJ whole genome shotgun (WGS) entry which is preliminary data.</text>
</comment>
<keyword evidence="7" id="KW-1185">Reference proteome</keyword>
<dbReference type="PANTHER" id="PTHR43280">
    <property type="entry name" value="ARAC-FAMILY TRANSCRIPTIONAL REGULATOR"/>
    <property type="match status" value="1"/>
</dbReference>
<protein>
    <submittedName>
        <fullName evidence="6">AraC-like DNA-binding protein</fullName>
    </submittedName>
</protein>
<keyword evidence="4" id="KW-1133">Transmembrane helix</keyword>
<feature type="domain" description="HTH araC/xylS-type" evidence="5">
    <location>
        <begin position="233"/>
        <end position="335"/>
    </location>
</feature>
<evidence type="ECO:0000313" key="6">
    <source>
        <dbReference type="EMBL" id="MBB6543636.1"/>
    </source>
</evidence>
<organism evidence="6 7">
    <name type="scientific">Thalassotalea piscium</name>
    <dbReference type="NCBI Taxonomy" id="1230533"/>
    <lineage>
        <taxon>Bacteria</taxon>
        <taxon>Pseudomonadati</taxon>
        <taxon>Pseudomonadota</taxon>
        <taxon>Gammaproteobacteria</taxon>
        <taxon>Alteromonadales</taxon>
        <taxon>Colwelliaceae</taxon>
        <taxon>Thalassotalea</taxon>
    </lineage>
</organism>
<dbReference type="GO" id="GO:0043565">
    <property type="term" value="F:sequence-specific DNA binding"/>
    <property type="evidence" value="ECO:0007669"/>
    <property type="project" value="InterPro"/>
</dbReference>
<accession>A0A7X0NHX8</accession>
<feature type="transmembrane region" description="Helical" evidence="4">
    <location>
        <begin position="7"/>
        <end position="26"/>
    </location>
</feature>
<evidence type="ECO:0000256" key="1">
    <source>
        <dbReference type="ARBA" id="ARBA00023015"/>
    </source>
</evidence>
<evidence type="ECO:0000313" key="7">
    <source>
        <dbReference type="Proteomes" id="UP000537141"/>
    </source>
</evidence>
<sequence length="338" mass="38543">MESLNFVNLIQAATVSVSLLGGLLLWRKGTFYGVALLLGLTAFATIVNLLEETGITRDIYIISPVFILLFGPAVYLASKHITNEKLEKNDWVHLLPVAPLLLFSSHVSIVIAIGTIWRLVYAYFTAALLIKHKRILDEERSDSDEYSFKWLVWIIVMTALFNLLDLVRLNSQPFISYEMNIIGQGINNSVWLLAVMVITIKLVEQKSLPKPIQTNREQPNKEPLQDSYHSTFEELNNLIITNQWFLKPRLTLTDVSELTGLQTRDISRAINTVAKKSFNEYINEFRIKHICQALDASSNYSLTRLYTDAGFSSKATFNNVFKDYTSMTPSEYKSKYKV</sequence>
<dbReference type="EMBL" id="JACHHU010000017">
    <property type="protein sequence ID" value="MBB6543636.1"/>
    <property type="molecule type" value="Genomic_DNA"/>
</dbReference>
<dbReference type="InterPro" id="IPR009057">
    <property type="entry name" value="Homeodomain-like_sf"/>
</dbReference>
<dbReference type="RefSeq" id="WP_184424418.1">
    <property type="nucleotide sequence ID" value="NZ_AP027362.1"/>
</dbReference>
<feature type="transmembrane region" description="Helical" evidence="4">
    <location>
        <begin position="32"/>
        <end position="50"/>
    </location>
</feature>
<dbReference type="Proteomes" id="UP000537141">
    <property type="component" value="Unassembled WGS sequence"/>
</dbReference>
<reference evidence="6 7" key="1">
    <citation type="submission" date="2020-08" db="EMBL/GenBank/DDBJ databases">
        <title>Genomic Encyclopedia of Type Strains, Phase IV (KMG-IV): sequencing the most valuable type-strain genomes for metagenomic binning, comparative biology and taxonomic classification.</title>
        <authorList>
            <person name="Goeker M."/>
        </authorList>
    </citation>
    <scope>NUCLEOTIDE SEQUENCE [LARGE SCALE GENOMIC DNA]</scope>
    <source>
        <strain evidence="6 7">DSM 26287</strain>
    </source>
</reference>
<dbReference type="PANTHER" id="PTHR43280:SF29">
    <property type="entry name" value="ARAC-FAMILY TRANSCRIPTIONAL REGULATOR"/>
    <property type="match status" value="1"/>
</dbReference>
<dbReference type="InterPro" id="IPR018060">
    <property type="entry name" value="HTH_AraC"/>
</dbReference>
<proteinExistence type="predicted"/>
<dbReference type="AlphaFoldDB" id="A0A7X0NHX8"/>
<evidence type="ECO:0000259" key="5">
    <source>
        <dbReference type="PROSITE" id="PS01124"/>
    </source>
</evidence>
<dbReference type="Pfam" id="PF12833">
    <property type="entry name" value="HTH_18"/>
    <property type="match status" value="1"/>
</dbReference>
<keyword evidence="3" id="KW-0804">Transcription</keyword>